<dbReference type="PANTHER" id="PTHR16305">
    <property type="entry name" value="TESTICULAR SOLUBLE ADENYLYL CYCLASE"/>
    <property type="match status" value="1"/>
</dbReference>
<protein>
    <submittedName>
        <fullName evidence="5">LuxR family transcriptional regulator</fullName>
    </submittedName>
</protein>
<evidence type="ECO:0000256" key="3">
    <source>
        <dbReference type="SAM" id="MobiDB-lite"/>
    </source>
</evidence>
<sequence length="949" mass="102015">MAPMAHIEPRLTLVGRSRECDAIERVIASLRGGQSRALVIRADAGVGKSAILAWAADRASGCEVLRATGMESEMELPYAGLQSLCAPVLQGLDALPPPQAEALSVAFGLRSGEAPDRFLVGLAVLSLLAIAAESKPLLCLVDDAHWLDQASASVLAFVARRLVAESIGLVFAVREPVPEDFFGIEDLIVGPLDDADARVLLYQMVTGPMDAAVRERVIGESRGNPLALIELHRGMNLVEIAGGYGLSTRPALTSRIENSFVRRIAALPADTRLILLVAAVEPVGDPDLVMTAGSSLKLNPDAIIPALEGGLVELGAKLRFRHPLMRSAAARSGSLEERRAAHRALAEATDPAADPDRRAWHRGEATIGFDEDVAADLIRSAERAQSRGGLTAASIFQARGAELTPEPQLRSRRALMAAEDAFRAGAMHDALRLLELADSRLLDDHERARTQLVRAHVIYNTTRGREAPSLLLAAARSLEAHDSEAALATYVDAFIAALSAGTFAAGIGIEDVAEAILNRQHIDLADSWSQSTAAGLRGLGLLVTEGYTRAAPDLRDALDKLLAQLHHQGETNSVYPREPGRGLGTDLSSTDRAPRWMPLACLIARILLDDEAHERLSQEFMRLGRREGVFSFLPLATAERTSILLLSGRISDAEAQVGDGRLVIAATSAPASMTRGWWIAAFRGDAEAKSDLTKQLQGEILDSGEGQWFIAAAWLDAFLFNSLGRYSEALSAMDAAAGHPFDIGVAGWALPQHIEAAVRSGETERAYAPLKRLKELAQASGTDWACGEAALSAALLAEDDAAETLYREALERLTRTRVQTRLGHARVLFGEWLRRQNRRVDAREQLRLAHAMFIEMGAHALADRAGRELAATGEVVPKRTPGAADELTAQERQIVLLAAGGSTNPEIGAQLYLSPRTVEWHLRKVFTKMGITSRRQLASALREAPLPGA</sequence>
<dbReference type="GO" id="GO:0005524">
    <property type="term" value="F:ATP binding"/>
    <property type="evidence" value="ECO:0007669"/>
    <property type="project" value="UniProtKB-KW"/>
</dbReference>
<dbReference type="InterPro" id="IPR041664">
    <property type="entry name" value="AAA_16"/>
</dbReference>
<dbReference type="Pfam" id="PF00196">
    <property type="entry name" value="GerE"/>
    <property type="match status" value="1"/>
</dbReference>
<gene>
    <name evidence="5" type="ORF">E4M00_03005</name>
</gene>
<name>A0A4Y9R765_9MICO</name>
<dbReference type="Gene3D" id="1.10.10.10">
    <property type="entry name" value="Winged helix-like DNA-binding domain superfamily/Winged helix DNA-binding domain"/>
    <property type="match status" value="1"/>
</dbReference>
<dbReference type="PROSITE" id="PS50043">
    <property type="entry name" value="HTH_LUXR_2"/>
    <property type="match status" value="1"/>
</dbReference>
<evidence type="ECO:0000256" key="2">
    <source>
        <dbReference type="ARBA" id="ARBA00022840"/>
    </source>
</evidence>
<proteinExistence type="predicted"/>
<keyword evidence="1" id="KW-0547">Nucleotide-binding</keyword>
<dbReference type="AlphaFoldDB" id="A0A4Y9R765"/>
<dbReference type="InterPro" id="IPR000792">
    <property type="entry name" value="Tscrpt_reg_LuxR_C"/>
</dbReference>
<dbReference type="SUPFAM" id="SSF46894">
    <property type="entry name" value="C-terminal effector domain of the bipartite response regulators"/>
    <property type="match status" value="1"/>
</dbReference>
<evidence type="ECO:0000259" key="4">
    <source>
        <dbReference type="PROSITE" id="PS50043"/>
    </source>
</evidence>
<dbReference type="InterPro" id="IPR036388">
    <property type="entry name" value="WH-like_DNA-bd_sf"/>
</dbReference>
<dbReference type="CDD" id="cd06170">
    <property type="entry name" value="LuxR_C_like"/>
    <property type="match status" value="1"/>
</dbReference>
<keyword evidence="2" id="KW-0067">ATP-binding</keyword>
<keyword evidence="6" id="KW-1185">Reference proteome</keyword>
<dbReference type="PRINTS" id="PR00038">
    <property type="entry name" value="HTHLUXR"/>
</dbReference>
<evidence type="ECO:0000256" key="1">
    <source>
        <dbReference type="ARBA" id="ARBA00022741"/>
    </source>
</evidence>
<feature type="region of interest" description="Disordered" evidence="3">
    <location>
        <begin position="569"/>
        <end position="589"/>
    </location>
</feature>
<reference evidence="5 6" key="1">
    <citation type="journal article" date="2018" name="J. Microbiol.">
        <title>Leifsonia flava sp. nov., a novel actinobacterium isolated from the rhizosphere of Aquilegia viridiflora.</title>
        <authorList>
            <person name="Cai Y."/>
            <person name="Tao W.Z."/>
            <person name="Ma Y.J."/>
            <person name="Cheng J."/>
            <person name="Zhang M.Y."/>
            <person name="Zhang Y.X."/>
        </authorList>
    </citation>
    <scope>NUCLEOTIDE SEQUENCE [LARGE SCALE GENOMIC DNA]</scope>
    <source>
        <strain evidence="5 6">SYP-B2174</strain>
    </source>
</reference>
<dbReference type="Pfam" id="PF13191">
    <property type="entry name" value="AAA_16"/>
    <property type="match status" value="1"/>
</dbReference>
<feature type="domain" description="HTH luxR-type" evidence="4">
    <location>
        <begin position="880"/>
        <end position="945"/>
    </location>
</feature>
<dbReference type="GO" id="GO:0004016">
    <property type="term" value="F:adenylate cyclase activity"/>
    <property type="evidence" value="ECO:0007669"/>
    <property type="project" value="TreeGrafter"/>
</dbReference>
<dbReference type="InterPro" id="IPR016032">
    <property type="entry name" value="Sig_transdc_resp-reg_C-effctor"/>
</dbReference>
<evidence type="ECO:0000313" key="5">
    <source>
        <dbReference type="EMBL" id="TFW00171.1"/>
    </source>
</evidence>
<accession>A0A4Y9R765</accession>
<dbReference type="GO" id="GO:0003677">
    <property type="term" value="F:DNA binding"/>
    <property type="evidence" value="ECO:0007669"/>
    <property type="project" value="InterPro"/>
</dbReference>
<dbReference type="Proteomes" id="UP000298127">
    <property type="component" value="Unassembled WGS sequence"/>
</dbReference>
<dbReference type="PANTHER" id="PTHR16305:SF35">
    <property type="entry name" value="TRANSCRIPTIONAL ACTIVATOR DOMAIN"/>
    <property type="match status" value="1"/>
</dbReference>
<evidence type="ECO:0000313" key="6">
    <source>
        <dbReference type="Proteomes" id="UP000298127"/>
    </source>
</evidence>
<dbReference type="SMART" id="SM00421">
    <property type="entry name" value="HTH_LUXR"/>
    <property type="match status" value="1"/>
</dbReference>
<dbReference type="GO" id="GO:0006355">
    <property type="term" value="P:regulation of DNA-templated transcription"/>
    <property type="evidence" value="ECO:0007669"/>
    <property type="project" value="InterPro"/>
</dbReference>
<organism evidence="5 6">
    <name type="scientific">Orlajensenia leifsoniae</name>
    <dbReference type="NCBI Taxonomy" id="2561933"/>
    <lineage>
        <taxon>Bacteria</taxon>
        <taxon>Bacillati</taxon>
        <taxon>Actinomycetota</taxon>
        <taxon>Actinomycetes</taxon>
        <taxon>Micrococcales</taxon>
        <taxon>Microbacteriaceae</taxon>
        <taxon>Orlajensenia</taxon>
    </lineage>
</organism>
<comment type="caution">
    <text evidence="5">The sequence shown here is derived from an EMBL/GenBank/DDBJ whole genome shotgun (WGS) entry which is preliminary data.</text>
</comment>
<dbReference type="EMBL" id="SPQZ01000001">
    <property type="protein sequence ID" value="TFW00171.1"/>
    <property type="molecule type" value="Genomic_DNA"/>
</dbReference>
<dbReference type="GO" id="GO:0005737">
    <property type="term" value="C:cytoplasm"/>
    <property type="evidence" value="ECO:0007669"/>
    <property type="project" value="TreeGrafter"/>
</dbReference>